<feature type="region of interest" description="Disordered" evidence="1">
    <location>
        <begin position="221"/>
        <end position="247"/>
    </location>
</feature>
<name>A0ABD3MRK1_9STRA</name>
<organism evidence="2 3">
    <name type="scientific">Discostella pseudostelligera</name>
    <dbReference type="NCBI Taxonomy" id="259834"/>
    <lineage>
        <taxon>Eukaryota</taxon>
        <taxon>Sar</taxon>
        <taxon>Stramenopiles</taxon>
        <taxon>Ochrophyta</taxon>
        <taxon>Bacillariophyta</taxon>
        <taxon>Coscinodiscophyceae</taxon>
        <taxon>Thalassiosirophycidae</taxon>
        <taxon>Stephanodiscales</taxon>
        <taxon>Stephanodiscaceae</taxon>
        <taxon>Discostella</taxon>
    </lineage>
</organism>
<protein>
    <submittedName>
        <fullName evidence="2">Uncharacterized protein</fullName>
    </submittedName>
</protein>
<sequence length="297" mass="32428">MMRKLGMKRSFHSVDLPSIASFEQDASSSSGEESSMPNHWTIKRRRAVSADSSFSPSGCWVDDNDENTVLQTRVDASSYSNVQLVSPATSSSLSSHVAVVTPMPTSNLPIDEAVSSSSTCIPSLRSRRCRRDKDTTTFPATAALERFMLQRRGSNLSILLDDQDDDDCPIAFKIGSTDLGDSCPSSSSSSTWLNFDREHELSSPRQVHDFPLEDDVSSRRSSVSVACSPPPMTKTTTTTTTSQHEPPTLSLRKKEVCSDSDVACCVAAPSMEFHPVKSFALQPRINVNQLTEALARL</sequence>
<dbReference type="AlphaFoldDB" id="A0ABD3MRK1"/>
<evidence type="ECO:0000313" key="2">
    <source>
        <dbReference type="EMBL" id="KAL3766302.1"/>
    </source>
</evidence>
<evidence type="ECO:0000313" key="3">
    <source>
        <dbReference type="Proteomes" id="UP001530293"/>
    </source>
</evidence>
<comment type="caution">
    <text evidence="2">The sequence shown here is derived from an EMBL/GenBank/DDBJ whole genome shotgun (WGS) entry which is preliminary data.</text>
</comment>
<proteinExistence type="predicted"/>
<evidence type="ECO:0000256" key="1">
    <source>
        <dbReference type="SAM" id="MobiDB-lite"/>
    </source>
</evidence>
<accession>A0ABD3MRK1</accession>
<dbReference type="Proteomes" id="UP001530293">
    <property type="component" value="Unassembled WGS sequence"/>
</dbReference>
<gene>
    <name evidence="2" type="ORF">ACHAWU_005694</name>
</gene>
<reference evidence="2 3" key="1">
    <citation type="submission" date="2024-10" db="EMBL/GenBank/DDBJ databases">
        <title>Updated reference genomes for cyclostephanoid diatoms.</title>
        <authorList>
            <person name="Roberts W.R."/>
            <person name="Alverson A.J."/>
        </authorList>
    </citation>
    <scope>NUCLEOTIDE SEQUENCE [LARGE SCALE GENOMIC DNA]</scope>
    <source>
        <strain evidence="2 3">AJA232-27</strain>
    </source>
</reference>
<feature type="compositionally biased region" description="Low complexity" evidence="1">
    <location>
        <begin position="233"/>
        <end position="247"/>
    </location>
</feature>
<keyword evidence="3" id="KW-1185">Reference proteome</keyword>
<dbReference type="EMBL" id="JALLBG020000087">
    <property type="protein sequence ID" value="KAL3766302.1"/>
    <property type="molecule type" value="Genomic_DNA"/>
</dbReference>